<dbReference type="Proteomes" id="UP000799439">
    <property type="component" value="Unassembled WGS sequence"/>
</dbReference>
<dbReference type="OrthoDB" id="3938352at2759"/>
<proteinExistence type="predicted"/>
<accession>A0A9P4MD69</accession>
<organism evidence="1 2">
    <name type="scientific">Myriangium duriaei CBS 260.36</name>
    <dbReference type="NCBI Taxonomy" id="1168546"/>
    <lineage>
        <taxon>Eukaryota</taxon>
        <taxon>Fungi</taxon>
        <taxon>Dikarya</taxon>
        <taxon>Ascomycota</taxon>
        <taxon>Pezizomycotina</taxon>
        <taxon>Dothideomycetes</taxon>
        <taxon>Dothideomycetidae</taxon>
        <taxon>Myriangiales</taxon>
        <taxon>Myriangiaceae</taxon>
        <taxon>Myriangium</taxon>
    </lineage>
</organism>
<dbReference type="Pfam" id="PF11951">
    <property type="entry name" value="Fungal_trans_2"/>
    <property type="match status" value="1"/>
</dbReference>
<comment type="caution">
    <text evidence="1">The sequence shown here is derived from an EMBL/GenBank/DDBJ whole genome shotgun (WGS) entry which is preliminary data.</text>
</comment>
<dbReference type="PANTHER" id="PTHR37540:SF5">
    <property type="entry name" value="TRANSCRIPTION FACTOR DOMAIN-CONTAINING PROTEIN"/>
    <property type="match status" value="1"/>
</dbReference>
<reference evidence="1" key="1">
    <citation type="journal article" date="2020" name="Stud. Mycol.">
        <title>101 Dothideomycetes genomes: a test case for predicting lifestyles and emergence of pathogens.</title>
        <authorList>
            <person name="Haridas S."/>
            <person name="Albert R."/>
            <person name="Binder M."/>
            <person name="Bloem J."/>
            <person name="Labutti K."/>
            <person name="Salamov A."/>
            <person name="Andreopoulos B."/>
            <person name="Baker S."/>
            <person name="Barry K."/>
            <person name="Bills G."/>
            <person name="Bluhm B."/>
            <person name="Cannon C."/>
            <person name="Castanera R."/>
            <person name="Culley D."/>
            <person name="Daum C."/>
            <person name="Ezra D."/>
            <person name="Gonzalez J."/>
            <person name="Henrissat B."/>
            <person name="Kuo A."/>
            <person name="Liang C."/>
            <person name="Lipzen A."/>
            <person name="Lutzoni F."/>
            <person name="Magnuson J."/>
            <person name="Mondo S."/>
            <person name="Nolan M."/>
            <person name="Ohm R."/>
            <person name="Pangilinan J."/>
            <person name="Park H.-J."/>
            <person name="Ramirez L."/>
            <person name="Alfaro M."/>
            <person name="Sun H."/>
            <person name="Tritt A."/>
            <person name="Yoshinaga Y."/>
            <person name="Zwiers L.-H."/>
            <person name="Turgeon B."/>
            <person name="Goodwin S."/>
            <person name="Spatafora J."/>
            <person name="Crous P."/>
            <person name="Grigoriev I."/>
        </authorList>
    </citation>
    <scope>NUCLEOTIDE SEQUENCE</scope>
    <source>
        <strain evidence="1">CBS 260.36</strain>
    </source>
</reference>
<evidence type="ECO:0008006" key="3">
    <source>
        <dbReference type="Google" id="ProtNLM"/>
    </source>
</evidence>
<protein>
    <recommendedName>
        <fullName evidence="3">Transcription factor domain-containing protein</fullName>
    </recommendedName>
</protein>
<evidence type="ECO:0000313" key="1">
    <source>
        <dbReference type="EMBL" id="KAF2148602.1"/>
    </source>
</evidence>
<dbReference type="EMBL" id="ML996093">
    <property type="protein sequence ID" value="KAF2148602.1"/>
    <property type="molecule type" value="Genomic_DNA"/>
</dbReference>
<sequence length="296" mass="33536">MERPSFEFVHVQNPTDTNNAQTRLRVRAHAARAQRPYRPQQDKNGRTSFLPIRKTLNAISKNQELSGRPRASERRLIDATKERIDTDMSASKYISLQSMMIGGVRTDPFKTYPIPWQPYLPAVVDHYVQHMTVDIPELDGPDARGLLRSSWFPLTMANRSLFCVIILIAASHRATTCNKRDALNLLRLRTEALDFVQQDLENQSLCLSDQMVGAVAKLASYEAMYGTRESYKVHMEGLRRMVMLRGGIRSLGLNGLLSRLVVWIDNNGAFFTGSSHFFDEAEGSCSPDPSNFLVMR</sequence>
<name>A0A9P4MD69_9PEZI</name>
<gene>
    <name evidence="1" type="ORF">K461DRAFT_298002</name>
</gene>
<evidence type="ECO:0000313" key="2">
    <source>
        <dbReference type="Proteomes" id="UP000799439"/>
    </source>
</evidence>
<keyword evidence="2" id="KW-1185">Reference proteome</keyword>
<dbReference type="PANTHER" id="PTHR37540">
    <property type="entry name" value="TRANSCRIPTION FACTOR (ACR-2), PUTATIVE-RELATED-RELATED"/>
    <property type="match status" value="1"/>
</dbReference>
<dbReference type="AlphaFoldDB" id="A0A9P4MD69"/>
<dbReference type="InterPro" id="IPR021858">
    <property type="entry name" value="Fun_TF"/>
</dbReference>